<reference evidence="12" key="1">
    <citation type="submission" date="2019-11" db="EMBL/GenBank/DDBJ databases">
        <title>Description of Pedobacter sp. LMG 31464T.</title>
        <authorList>
            <person name="Carlier A."/>
            <person name="Qi S."/>
            <person name="Vandamme P."/>
        </authorList>
    </citation>
    <scope>NUCLEOTIDE SEQUENCE</scope>
    <source>
        <strain evidence="12">LMG 31464</strain>
    </source>
</reference>
<keyword evidence="9" id="KW-0472">Membrane</keyword>
<dbReference type="RefSeq" id="WP_182923191.1">
    <property type="nucleotide sequence ID" value="NZ_WNXD01000002.1"/>
</dbReference>
<evidence type="ECO:0000259" key="11">
    <source>
        <dbReference type="PROSITE" id="PS52015"/>
    </source>
</evidence>
<dbReference type="GO" id="GO:0098797">
    <property type="term" value="C:plasma membrane protein complex"/>
    <property type="evidence" value="ECO:0007669"/>
    <property type="project" value="TreeGrafter"/>
</dbReference>
<evidence type="ECO:0000256" key="7">
    <source>
        <dbReference type="ARBA" id="ARBA00022927"/>
    </source>
</evidence>
<evidence type="ECO:0000256" key="6">
    <source>
        <dbReference type="ARBA" id="ARBA00022692"/>
    </source>
</evidence>
<dbReference type="SUPFAM" id="SSF74653">
    <property type="entry name" value="TolA/TonB C-terminal domain"/>
    <property type="match status" value="2"/>
</dbReference>
<dbReference type="InterPro" id="IPR051045">
    <property type="entry name" value="TonB-dependent_transducer"/>
</dbReference>
<feature type="domain" description="TonB C-terminal" evidence="11">
    <location>
        <begin position="46"/>
        <end position="142"/>
    </location>
</feature>
<keyword evidence="10" id="KW-0732">Signal</keyword>
<keyword evidence="6" id="KW-0812">Transmembrane</keyword>
<feature type="chain" id="PRO_5037300405" evidence="10">
    <location>
        <begin position="24"/>
        <end position="265"/>
    </location>
</feature>
<dbReference type="NCBIfam" id="TIGR01352">
    <property type="entry name" value="tonB_Cterm"/>
    <property type="match status" value="2"/>
</dbReference>
<dbReference type="EMBL" id="WNXD01000002">
    <property type="protein sequence ID" value="MBB2146540.1"/>
    <property type="molecule type" value="Genomic_DNA"/>
</dbReference>
<sequence length="265" mass="29320">MKKLIFSSLIAVLMLGFCQNKTAAQAVEDNTVYNFVTMETPPTYPGGLDKFYDFLGKTMKYPDSAVKNNVQGSVFVSFTVEKDGSLNDIKVDRKLGGGTDEEAVRVLKLSEKWNPGMQNGKVVRVKYNIPVKFAIPGKDSNPKVATPVYNSTGPVNENTVYNFVSMENPPSYPGGMAKFYQFLGENMKYPKAAIDNKVEGMVSLSFIVEKDGSLSDIKVNRKLGSGTDEEAVRVLSLSKRWNPGMQNGTVVRVKYNIPVKFKLPK</sequence>
<comment type="caution">
    <text evidence="12">The sequence shown here is derived from an EMBL/GenBank/DDBJ whole genome shotgun (WGS) entry which is preliminary data.</text>
</comment>
<evidence type="ECO:0000256" key="10">
    <source>
        <dbReference type="SAM" id="SignalP"/>
    </source>
</evidence>
<evidence type="ECO:0000256" key="9">
    <source>
        <dbReference type="ARBA" id="ARBA00023136"/>
    </source>
</evidence>
<dbReference type="Pfam" id="PF03544">
    <property type="entry name" value="TonB_C"/>
    <property type="match status" value="2"/>
</dbReference>
<feature type="domain" description="TonB C-terminal" evidence="11">
    <location>
        <begin position="174"/>
        <end position="265"/>
    </location>
</feature>
<evidence type="ECO:0000256" key="8">
    <source>
        <dbReference type="ARBA" id="ARBA00022989"/>
    </source>
</evidence>
<organism evidence="12 13">
    <name type="scientific">Pedobacter planticolens</name>
    <dbReference type="NCBI Taxonomy" id="2679964"/>
    <lineage>
        <taxon>Bacteria</taxon>
        <taxon>Pseudomonadati</taxon>
        <taxon>Bacteroidota</taxon>
        <taxon>Sphingobacteriia</taxon>
        <taxon>Sphingobacteriales</taxon>
        <taxon>Sphingobacteriaceae</taxon>
        <taxon>Pedobacter</taxon>
    </lineage>
</organism>
<feature type="signal peptide" evidence="10">
    <location>
        <begin position="1"/>
        <end position="23"/>
    </location>
</feature>
<accession>A0A923E1I1</accession>
<keyword evidence="8" id="KW-1133">Transmembrane helix</keyword>
<gene>
    <name evidence="12" type="ORF">GM921_13640</name>
</gene>
<comment type="similarity">
    <text evidence="2">Belongs to the TonB family.</text>
</comment>
<evidence type="ECO:0000256" key="1">
    <source>
        <dbReference type="ARBA" id="ARBA00004383"/>
    </source>
</evidence>
<dbReference type="PROSITE" id="PS52015">
    <property type="entry name" value="TONB_CTD"/>
    <property type="match status" value="2"/>
</dbReference>
<keyword evidence="4" id="KW-1003">Cell membrane</keyword>
<keyword evidence="5" id="KW-0997">Cell inner membrane</keyword>
<keyword evidence="7" id="KW-0653">Protein transport</keyword>
<keyword evidence="3" id="KW-0813">Transport</keyword>
<evidence type="ECO:0000256" key="3">
    <source>
        <dbReference type="ARBA" id="ARBA00022448"/>
    </source>
</evidence>
<protein>
    <submittedName>
        <fullName evidence="12">TonB family protein</fullName>
    </submittedName>
</protein>
<keyword evidence="13" id="KW-1185">Reference proteome</keyword>
<dbReference type="PANTHER" id="PTHR33446:SF2">
    <property type="entry name" value="PROTEIN TONB"/>
    <property type="match status" value="1"/>
</dbReference>
<evidence type="ECO:0000256" key="2">
    <source>
        <dbReference type="ARBA" id="ARBA00006555"/>
    </source>
</evidence>
<dbReference type="AlphaFoldDB" id="A0A923E1I1"/>
<comment type="subcellular location">
    <subcellularLocation>
        <location evidence="1">Cell inner membrane</location>
        <topology evidence="1">Single-pass membrane protein</topology>
        <orientation evidence="1">Periplasmic side</orientation>
    </subcellularLocation>
</comment>
<dbReference type="PANTHER" id="PTHR33446">
    <property type="entry name" value="PROTEIN TONB-RELATED"/>
    <property type="match status" value="1"/>
</dbReference>
<proteinExistence type="inferred from homology"/>
<dbReference type="InterPro" id="IPR006260">
    <property type="entry name" value="TonB/TolA_C"/>
</dbReference>
<dbReference type="GO" id="GO:0015031">
    <property type="term" value="P:protein transport"/>
    <property type="evidence" value="ECO:0007669"/>
    <property type="project" value="UniProtKB-KW"/>
</dbReference>
<dbReference type="GO" id="GO:0055085">
    <property type="term" value="P:transmembrane transport"/>
    <property type="evidence" value="ECO:0007669"/>
    <property type="project" value="InterPro"/>
</dbReference>
<dbReference type="Gene3D" id="3.30.1150.10">
    <property type="match status" value="2"/>
</dbReference>
<evidence type="ECO:0000256" key="5">
    <source>
        <dbReference type="ARBA" id="ARBA00022519"/>
    </source>
</evidence>
<evidence type="ECO:0000313" key="12">
    <source>
        <dbReference type="EMBL" id="MBB2146540.1"/>
    </source>
</evidence>
<name>A0A923E1I1_9SPHI</name>
<dbReference type="Proteomes" id="UP000601055">
    <property type="component" value="Unassembled WGS sequence"/>
</dbReference>
<evidence type="ECO:0000313" key="13">
    <source>
        <dbReference type="Proteomes" id="UP000601055"/>
    </source>
</evidence>
<dbReference type="GO" id="GO:0031992">
    <property type="term" value="F:energy transducer activity"/>
    <property type="evidence" value="ECO:0007669"/>
    <property type="project" value="TreeGrafter"/>
</dbReference>
<dbReference type="InterPro" id="IPR037682">
    <property type="entry name" value="TonB_C"/>
</dbReference>
<evidence type="ECO:0000256" key="4">
    <source>
        <dbReference type="ARBA" id="ARBA00022475"/>
    </source>
</evidence>